<comment type="similarity">
    <text evidence="3">Belongs to the peptidase M35 family.</text>
</comment>
<dbReference type="PANTHER" id="PTHR37016">
    <property type="match status" value="1"/>
</dbReference>
<evidence type="ECO:0000256" key="3">
    <source>
        <dbReference type="ARBA" id="ARBA00010279"/>
    </source>
</evidence>
<dbReference type="CDD" id="cd11008">
    <property type="entry name" value="M35_deuterolysin_like"/>
    <property type="match status" value="1"/>
</dbReference>
<dbReference type="Pfam" id="PF02102">
    <property type="entry name" value="Peptidase_M35"/>
    <property type="match status" value="1"/>
</dbReference>
<protein>
    <recommendedName>
        <fullName evidence="4">deuterolysin</fullName>
        <ecNumber evidence="4">3.4.24.39</ecNumber>
    </recommendedName>
</protein>
<dbReference type="PANTHER" id="PTHR37016:SF3">
    <property type="entry name" value="NEUTRAL PROTEASE 2-RELATED"/>
    <property type="match status" value="1"/>
</dbReference>
<evidence type="ECO:0000256" key="1">
    <source>
        <dbReference type="ARBA" id="ARBA00001187"/>
    </source>
</evidence>
<evidence type="ECO:0000256" key="8">
    <source>
        <dbReference type="ARBA" id="ARBA00022729"/>
    </source>
</evidence>
<comment type="cofactor">
    <cofactor evidence="2">
        <name>Zn(2+)</name>
        <dbReference type="ChEBI" id="CHEBI:29105"/>
    </cofactor>
</comment>
<dbReference type="InterPro" id="IPR001384">
    <property type="entry name" value="Peptidase_M35"/>
</dbReference>
<dbReference type="InterPro" id="IPR050414">
    <property type="entry name" value="Fungal_M35_metalloproteases"/>
</dbReference>
<evidence type="ECO:0000256" key="7">
    <source>
        <dbReference type="ARBA" id="ARBA00022723"/>
    </source>
</evidence>
<evidence type="ECO:0000256" key="2">
    <source>
        <dbReference type="ARBA" id="ARBA00001947"/>
    </source>
</evidence>
<keyword evidence="15" id="KW-1185">Reference proteome</keyword>
<sequence>MDYTKLKRGHFTTIPSAKTIKVRFNIAENYDLTAGGEHTIHMVGTLPFGQIRGRHIAGYIPYNSNKLTFTVNGEAAEGVRAKYIRTRRRIRRENCHGGRVPRMRESLSNCVQLSLAAQEAALNGPAWRMEEAFGFSDTPIRQQVANVFSDTAERCRQDSARIHEFCREYYRDCVSGDRILMAYLRETTLQIGYCDKFYDLPVMPKRCYVYDRPDAWGWFPSRASTVIQKTVHATLRKTGMPGNMSLDAEPGLPKILALDRNSSLQSPDNYELFATHLKLGCIAVSPDQETNAMAGIPLFGKT</sequence>
<dbReference type="AlphaFoldDB" id="A0A428QD05"/>
<accession>A0A428QD05</accession>
<evidence type="ECO:0000256" key="6">
    <source>
        <dbReference type="ARBA" id="ARBA00022685"/>
    </source>
</evidence>
<feature type="binding site" evidence="13">
    <location>
        <position position="247"/>
    </location>
    <ligand>
        <name>Zn(2+)</name>
        <dbReference type="ChEBI" id="CHEBI:29105"/>
        <note>catalytic</note>
    </ligand>
</feature>
<keyword evidence="6" id="KW-0165">Cleavage on pair of basic residues</keyword>
<dbReference type="EMBL" id="NKCI01000040">
    <property type="protein sequence ID" value="RSL63192.1"/>
    <property type="molecule type" value="Genomic_DNA"/>
</dbReference>
<evidence type="ECO:0000256" key="4">
    <source>
        <dbReference type="ARBA" id="ARBA00012431"/>
    </source>
</evidence>
<dbReference type="GO" id="GO:0046872">
    <property type="term" value="F:metal ion binding"/>
    <property type="evidence" value="ECO:0007669"/>
    <property type="project" value="UniProtKB-KW"/>
</dbReference>
<dbReference type="SUPFAM" id="SSF55486">
    <property type="entry name" value="Metalloproteases ('zincins'), catalytic domain"/>
    <property type="match status" value="1"/>
</dbReference>
<keyword evidence="8" id="KW-0732">Signal</keyword>
<dbReference type="Proteomes" id="UP000288168">
    <property type="component" value="Unassembled WGS sequence"/>
</dbReference>
<evidence type="ECO:0000256" key="11">
    <source>
        <dbReference type="ARBA" id="ARBA00023049"/>
    </source>
</evidence>
<dbReference type="OrthoDB" id="412874at2759"/>
<dbReference type="EC" id="3.4.24.39" evidence="4"/>
<keyword evidence="12" id="KW-0865">Zymogen</keyword>
<keyword evidence="7" id="KW-0479">Metal-binding</keyword>
<gene>
    <name evidence="14" type="ORF">CEP54_005339</name>
</gene>
<dbReference type="Gene3D" id="2.60.40.2970">
    <property type="match status" value="1"/>
</dbReference>
<dbReference type="STRING" id="1325734.A0A428QD05"/>
<evidence type="ECO:0000256" key="9">
    <source>
        <dbReference type="ARBA" id="ARBA00022801"/>
    </source>
</evidence>
<comment type="caution">
    <text evidence="14">The sequence shown here is derived from an EMBL/GenBank/DDBJ whole genome shotgun (WGS) entry which is preliminary data.</text>
</comment>
<proteinExistence type="inferred from homology"/>
<evidence type="ECO:0000256" key="13">
    <source>
        <dbReference type="PIRSR" id="PIRSR601384-2"/>
    </source>
</evidence>
<evidence type="ECO:0000256" key="5">
    <source>
        <dbReference type="ARBA" id="ARBA00022670"/>
    </source>
</evidence>
<evidence type="ECO:0000256" key="10">
    <source>
        <dbReference type="ARBA" id="ARBA00022833"/>
    </source>
</evidence>
<evidence type="ECO:0000313" key="14">
    <source>
        <dbReference type="EMBL" id="RSL63192.1"/>
    </source>
</evidence>
<keyword evidence="5" id="KW-0645">Protease</keyword>
<name>A0A428QD05_9HYPO</name>
<reference evidence="14 15" key="1">
    <citation type="submission" date="2017-06" db="EMBL/GenBank/DDBJ databases">
        <title>Comparative genomic analysis of Ambrosia Fusariam Clade fungi.</title>
        <authorList>
            <person name="Stajich J.E."/>
            <person name="Carrillo J."/>
            <person name="Kijimoto T."/>
            <person name="Eskalen A."/>
            <person name="O'Donnell K."/>
            <person name="Kasson M."/>
        </authorList>
    </citation>
    <scope>NUCLEOTIDE SEQUENCE [LARGE SCALE GENOMIC DNA]</scope>
    <source>
        <strain evidence="14 15">NRRL62584</strain>
    </source>
</reference>
<keyword evidence="11" id="KW-0482">Metalloprotease</keyword>
<dbReference type="InterPro" id="IPR024079">
    <property type="entry name" value="MetalloPept_cat_dom_sf"/>
</dbReference>
<comment type="catalytic activity">
    <reaction evidence="1">
        <text>Preferential cleavage of bonds with hydrophobic residues in P1'. Also 3-Asn-|-Gln-4 and 8-Gly-|-Ser-9 bonds in insulin B chain.</text>
        <dbReference type="EC" id="3.4.24.39"/>
    </reaction>
</comment>
<dbReference type="Gene3D" id="3.40.390.10">
    <property type="entry name" value="Collagenase (Catalytic Domain)"/>
    <property type="match status" value="1"/>
</dbReference>
<evidence type="ECO:0000256" key="12">
    <source>
        <dbReference type="ARBA" id="ARBA00023145"/>
    </source>
</evidence>
<keyword evidence="9" id="KW-0378">Hydrolase</keyword>
<dbReference type="GO" id="GO:0004222">
    <property type="term" value="F:metalloendopeptidase activity"/>
    <property type="evidence" value="ECO:0007669"/>
    <property type="project" value="InterPro"/>
</dbReference>
<evidence type="ECO:0000313" key="15">
    <source>
        <dbReference type="Proteomes" id="UP000288168"/>
    </source>
</evidence>
<keyword evidence="10" id="KW-0862">Zinc</keyword>
<dbReference type="GO" id="GO:0006508">
    <property type="term" value="P:proteolysis"/>
    <property type="evidence" value="ECO:0007669"/>
    <property type="project" value="UniProtKB-KW"/>
</dbReference>
<feature type="binding site" evidence="13">
    <location>
        <position position="232"/>
    </location>
    <ligand>
        <name>Zn(2+)</name>
        <dbReference type="ChEBI" id="CHEBI:29105"/>
        <note>catalytic</note>
    </ligand>
</feature>
<organism evidence="14 15">
    <name type="scientific">Fusarium duplospermum</name>
    <dbReference type="NCBI Taxonomy" id="1325734"/>
    <lineage>
        <taxon>Eukaryota</taxon>
        <taxon>Fungi</taxon>
        <taxon>Dikarya</taxon>
        <taxon>Ascomycota</taxon>
        <taxon>Pezizomycotina</taxon>
        <taxon>Sordariomycetes</taxon>
        <taxon>Hypocreomycetidae</taxon>
        <taxon>Hypocreales</taxon>
        <taxon>Nectriaceae</taxon>
        <taxon>Fusarium</taxon>
        <taxon>Fusarium solani species complex</taxon>
    </lineage>
</organism>